<reference evidence="2 3" key="1">
    <citation type="journal article" date="2018" name="PLoS Genet.">
        <title>Population sequencing reveals clonal diversity and ancestral inbreeding in the grapevine cultivar Chardonnay.</title>
        <authorList>
            <person name="Roach M.J."/>
            <person name="Johnson D.L."/>
            <person name="Bohlmann J."/>
            <person name="van Vuuren H.J."/>
            <person name="Jones S.J."/>
            <person name="Pretorius I.S."/>
            <person name="Schmidt S.A."/>
            <person name="Borneman A.R."/>
        </authorList>
    </citation>
    <scope>NUCLEOTIDE SEQUENCE [LARGE SCALE GENOMIC DNA]</scope>
    <source>
        <strain evidence="3">cv. Chardonnay</strain>
        <tissue evidence="2">Leaf</tissue>
    </source>
</reference>
<dbReference type="Proteomes" id="UP000288805">
    <property type="component" value="Unassembled WGS sequence"/>
</dbReference>
<gene>
    <name evidence="2" type="ORF">CK203_023909</name>
</gene>
<comment type="caution">
    <text evidence="2">The sequence shown here is derived from an EMBL/GenBank/DDBJ whole genome shotgun (WGS) entry which is preliminary data.</text>
</comment>
<dbReference type="AlphaFoldDB" id="A0A438JAC6"/>
<dbReference type="EMBL" id="QGNW01000054">
    <property type="protein sequence ID" value="RVX05921.1"/>
    <property type="molecule type" value="Genomic_DNA"/>
</dbReference>
<accession>A0A438JAC6</accession>
<sequence length="60" mass="6935">MLQWAIELSEYANEYQSRLSMKGQAMADFVVESSQNLLETRNRTKKSGGPYELPESLDHR</sequence>
<protein>
    <submittedName>
        <fullName evidence="2">Uncharacterized protein</fullName>
    </submittedName>
</protein>
<proteinExistence type="predicted"/>
<name>A0A438JAC6_VITVI</name>
<feature type="region of interest" description="Disordered" evidence="1">
    <location>
        <begin position="40"/>
        <end position="60"/>
    </location>
</feature>
<evidence type="ECO:0000313" key="2">
    <source>
        <dbReference type="EMBL" id="RVX05921.1"/>
    </source>
</evidence>
<evidence type="ECO:0000256" key="1">
    <source>
        <dbReference type="SAM" id="MobiDB-lite"/>
    </source>
</evidence>
<evidence type="ECO:0000313" key="3">
    <source>
        <dbReference type="Proteomes" id="UP000288805"/>
    </source>
</evidence>
<organism evidence="2 3">
    <name type="scientific">Vitis vinifera</name>
    <name type="common">Grape</name>
    <dbReference type="NCBI Taxonomy" id="29760"/>
    <lineage>
        <taxon>Eukaryota</taxon>
        <taxon>Viridiplantae</taxon>
        <taxon>Streptophyta</taxon>
        <taxon>Embryophyta</taxon>
        <taxon>Tracheophyta</taxon>
        <taxon>Spermatophyta</taxon>
        <taxon>Magnoliopsida</taxon>
        <taxon>eudicotyledons</taxon>
        <taxon>Gunneridae</taxon>
        <taxon>Pentapetalae</taxon>
        <taxon>rosids</taxon>
        <taxon>Vitales</taxon>
        <taxon>Vitaceae</taxon>
        <taxon>Viteae</taxon>
        <taxon>Vitis</taxon>
    </lineage>
</organism>